<gene>
    <name evidence="8" type="primary">radC</name>
    <name evidence="8" type="ORF">ETF27_02940</name>
</gene>
<evidence type="ECO:0000256" key="3">
    <source>
        <dbReference type="ARBA" id="ARBA00022801"/>
    </source>
</evidence>
<dbReference type="Pfam" id="PF20582">
    <property type="entry name" value="UPF0758_N"/>
    <property type="match status" value="1"/>
</dbReference>
<accession>A0A5C8GL64</accession>
<dbReference type="GO" id="GO:0008237">
    <property type="term" value="F:metallopeptidase activity"/>
    <property type="evidence" value="ECO:0007669"/>
    <property type="project" value="UniProtKB-KW"/>
</dbReference>
<proteinExistence type="inferred from homology"/>
<dbReference type="InterPro" id="IPR025657">
    <property type="entry name" value="RadC_JAB"/>
</dbReference>
<name>A0A5C8GL64_9BACT</name>
<dbReference type="CDD" id="cd08071">
    <property type="entry name" value="MPN_DUF2466"/>
    <property type="match status" value="1"/>
</dbReference>
<dbReference type="PANTHER" id="PTHR30471">
    <property type="entry name" value="DNA REPAIR PROTEIN RADC"/>
    <property type="match status" value="1"/>
</dbReference>
<comment type="similarity">
    <text evidence="6">Belongs to the UPF0758 family.</text>
</comment>
<dbReference type="EMBL" id="SDIK01000018">
    <property type="protein sequence ID" value="TXJ62827.1"/>
    <property type="molecule type" value="Genomic_DNA"/>
</dbReference>
<sequence length="231" mass="25934">MNETGKLNINEWAEEDRPREKLIRLGAEALSNAELLGILIGSGSTKESAVELMKRVLSDCDNNLNKLGKLSIHDLEQYNGLGPAKAVAILAACELGKRRQASEAVKRQDLGSAIAIYNFMHTKMQDLDVEEAWVLFMNQNYKLIEAKRISHGGLTETAVDIRVIMKEAILKNATVLALCHNHPSNNNSPSTDDDRLTRRVKEACEFMRIYFLDHLIITDGAYFSYREEGKL</sequence>
<evidence type="ECO:0000256" key="5">
    <source>
        <dbReference type="ARBA" id="ARBA00023049"/>
    </source>
</evidence>
<feature type="domain" description="MPN" evidence="7">
    <location>
        <begin position="109"/>
        <end position="231"/>
    </location>
</feature>
<dbReference type="Pfam" id="PF04002">
    <property type="entry name" value="RadC"/>
    <property type="match status" value="1"/>
</dbReference>
<keyword evidence="4" id="KW-0862">Zinc</keyword>
<keyword evidence="3" id="KW-0378">Hydrolase</keyword>
<dbReference type="NCBIfam" id="NF000642">
    <property type="entry name" value="PRK00024.1"/>
    <property type="match status" value="1"/>
</dbReference>
<evidence type="ECO:0000259" key="7">
    <source>
        <dbReference type="PROSITE" id="PS50249"/>
    </source>
</evidence>
<organism evidence="8 9">
    <name type="scientific">Prevotella brunnea</name>
    <dbReference type="NCBI Taxonomy" id="2508867"/>
    <lineage>
        <taxon>Bacteria</taxon>
        <taxon>Pseudomonadati</taxon>
        <taxon>Bacteroidota</taxon>
        <taxon>Bacteroidia</taxon>
        <taxon>Bacteroidales</taxon>
        <taxon>Prevotellaceae</taxon>
        <taxon>Prevotella</taxon>
    </lineage>
</organism>
<evidence type="ECO:0000256" key="2">
    <source>
        <dbReference type="ARBA" id="ARBA00022723"/>
    </source>
</evidence>
<keyword evidence="9" id="KW-1185">Reference proteome</keyword>
<dbReference type="Proteomes" id="UP000321612">
    <property type="component" value="Unassembled WGS sequence"/>
</dbReference>
<evidence type="ECO:0000313" key="8">
    <source>
        <dbReference type="EMBL" id="TXJ62827.1"/>
    </source>
</evidence>
<dbReference type="PANTHER" id="PTHR30471:SF3">
    <property type="entry name" value="UPF0758 PROTEIN YEES-RELATED"/>
    <property type="match status" value="1"/>
</dbReference>
<evidence type="ECO:0000256" key="4">
    <source>
        <dbReference type="ARBA" id="ARBA00022833"/>
    </source>
</evidence>
<dbReference type="RefSeq" id="WP_130830146.1">
    <property type="nucleotide sequence ID" value="NZ_SDIK01000018.1"/>
</dbReference>
<dbReference type="InterPro" id="IPR001405">
    <property type="entry name" value="UPF0758"/>
</dbReference>
<dbReference type="NCBIfam" id="TIGR00608">
    <property type="entry name" value="radc"/>
    <property type="match status" value="1"/>
</dbReference>
<dbReference type="GO" id="GO:0006508">
    <property type="term" value="P:proteolysis"/>
    <property type="evidence" value="ECO:0007669"/>
    <property type="project" value="UniProtKB-KW"/>
</dbReference>
<dbReference type="Gene3D" id="3.40.140.10">
    <property type="entry name" value="Cytidine Deaminase, domain 2"/>
    <property type="match status" value="1"/>
</dbReference>
<evidence type="ECO:0000256" key="6">
    <source>
        <dbReference type="RuleBase" id="RU003797"/>
    </source>
</evidence>
<dbReference type="PROSITE" id="PS50249">
    <property type="entry name" value="MPN"/>
    <property type="match status" value="1"/>
</dbReference>
<dbReference type="InterPro" id="IPR046778">
    <property type="entry name" value="UPF0758_N"/>
</dbReference>
<protein>
    <submittedName>
        <fullName evidence="8">DNA repair protein RadC</fullName>
    </submittedName>
</protein>
<reference evidence="9" key="1">
    <citation type="submission" date="2019-05" db="EMBL/GenBank/DDBJ databases">
        <title>Prevotella brunnea sp. nov., isolated from a wound of a patient.</title>
        <authorList>
            <person name="Buhl M."/>
        </authorList>
    </citation>
    <scope>NUCLEOTIDE SEQUENCE [LARGE SCALE GENOMIC DNA]</scope>
    <source>
        <strain evidence="9">A2672</strain>
    </source>
</reference>
<dbReference type="OrthoDB" id="9804482at2"/>
<keyword evidence="1" id="KW-0645">Protease</keyword>
<evidence type="ECO:0000256" key="1">
    <source>
        <dbReference type="ARBA" id="ARBA00022670"/>
    </source>
</evidence>
<keyword evidence="2" id="KW-0479">Metal-binding</keyword>
<evidence type="ECO:0000313" key="9">
    <source>
        <dbReference type="Proteomes" id="UP000321612"/>
    </source>
</evidence>
<dbReference type="AlphaFoldDB" id="A0A5C8GL64"/>
<comment type="caution">
    <text evidence="8">The sequence shown here is derived from an EMBL/GenBank/DDBJ whole genome shotgun (WGS) entry which is preliminary data.</text>
</comment>
<dbReference type="GO" id="GO:0046872">
    <property type="term" value="F:metal ion binding"/>
    <property type="evidence" value="ECO:0007669"/>
    <property type="project" value="UniProtKB-KW"/>
</dbReference>
<keyword evidence="5" id="KW-0482">Metalloprotease</keyword>
<dbReference type="InterPro" id="IPR037518">
    <property type="entry name" value="MPN"/>
</dbReference>